<dbReference type="Gene3D" id="2.60.120.380">
    <property type="match status" value="1"/>
</dbReference>
<feature type="compositionally biased region" description="Low complexity" evidence="2">
    <location>
        <begin position="195"/>
        <end position="215"/>
    </location>
</feature>
<dbReference type="SMART" id="SM00606">
    <property type="entry name" value="CBD_IV"/>
    <property type="match status" value="1"/>
</dbReference>
<evidence type="ECO:0000313" key="5">
    <source>
        <dbReference type="Proteomes" id="UP001596099"/>
    </source>
</evidence>
<dbReference type="InterPro" id="IPR005084">
    <property type="entry name" value="CBM6"/>
</dbReference>
<evidence type="ECO:0000313" key="4">
    <source>
        <dbReference type="EMBL" id="MFC5969868.1"/>
    </source>
</evidence>
<dbReference type="EMBL" id="JBHSQH010000001">
    <property type="protein sequence ID" value="MFC5969868.1"/>
    <property type="molecule type" value="Genomic_DNA"/>
</dbReference>
<organism evidence="4 5">
    <name type="scientific">Halomarina salina</name>
    <dbReference type="NCBI Taxonomy" id="1872699"/>
    <lineage>
        <taxon>Archaea</taxon>
        <taxon>Methanobacteriati</taxon>
        <taxon>Methanobacteriota</taxon>
        <taxon>Stenosarchaea group</taxon>
        <taxon>Halobacteria</taxon>
        <taxon>Halobacteriales</taxon>
        <taxon>Natronomonadaceae</taxon>
        <taxon>Halomarina</taxon>
    </lineage>
</organism>
<feature type="region of interest" description="Disordered" evidence="2">
    <location>
        <begin position="1"/>
        <end position="21"/>
    </location>
</feature>
<gene>
    <name evidence="4" type="ORF">ACFPYI_00850</name>
</gene>
<dbReference type="RefSeq" id="WP_247418242.1">
    <property type="nucleotide sequence ID" value="NZ_JALLGW010000001.1"/>
</dbReference>
<dbReference type="Gene3D" id="2.60.120.260">
    <property type="entry name" value="Galactose-binding domain-like"/>
    <property type="match status" value="1"/>
</dbReference>
<name>A0ABD5RHS6_9EURY</name>
<proteinExistence type="predicted"/>
<evidence type="ECO:0000259" key="3">
    <source>
        <dbReference type="PROSITE" id="PS51175"/>
    </source>
</evidence>
<protein>
    <submittedName>
        <fullName evidence="4">Carbohydrate-binding domain-containing protein</fullName>
    </submittedName>
</protein>
<dbReference type="InterPro" id="IPR006584">
    <property type="entry name" value="Cellulose-bd_IV"/>
</dbReference>
<evidence type="ECO:0000256" key="2">
    <source>
        <dbReference type="SAM" id="MobiDB-lite"/>
    </source>
</evidence>
<feature type="domain" description="CBM6" evidence="3">
    <location>
        <begin position="231"/>
        <end position="376"/>
    </location>
</feature>
<keyword evidence="1" id="KW-0732">Signal</keyword>
<comment type="caution">
    <text evidence="4">The sequence shown here is derived from an EMBL/GenBank/DDBJ whole genome shotgun (WGS) entry which is preliminary data.</text>
</comment>
<dbReference type="Pfam" id="PF18099">
    <property type="entry name" value="CBM_35_2"/>
    <property type="match status" value="1"/>
</dbReference>
<keyword evidence="5" id="KW-1185">Reference proteome</keyword>
<dbReference type="PROSITE" id="PS51318">
    <property type="entry name" value="TAT"/>
    <property type="match status" value="1"/>
</dbReference>
<dbReference type="PROSITE" id="PS51175">
    <property type="entry name" value="CBM6"/>
    <property type="match status" value="1"/>
</dbReference>
<dbReference type="Proteomes" id="UP001596099">
    <property type="component" value="Unassembled WGS sequence"/>
</dbReference>
<accession>A0ABD5RHS6</accession>
<feature type="compositionally biased region" description="Basic and acidic residues" evidence="2">
    <location>
        <begin position="1"/>
        <end position="14"/>
    </location>
</feature>
<reference evidence="4 5" key="1">
    <citation type="journal article" date="2019" name="Int. J. Syst. Evol. Microbiol.">
        <title>The Global Catalogue of Microorganisms (GCM) 10K type strain sequencing project: providing services to taxonomists for standard genome sequencing and annotation.</title>
        <authorList>
            <consortium name="The Broad Institute Genomics Platform"/>
            <consortium name="The Broad Institute Genome Sequencing Center for Infectious Disease"/>
            <person name="Wu L."/>
            <person name="Ma J."/>
        </authorList>
    </citation>
    <scope>NUCLEOTIDE SEQUENCE [LARGE SCALE GENOMIC DNA]</scope>
    <source>
        <strain evidence="4 5">CGMCC 1.12543</strain>
    </source>
</reference>
<dbReference type="InterPro" id="IPR006311">
    <property type="entry name" value="TAT_signal"/>
</dbReference>
<feature type="compositionally biased region" description="Low complexity" evidence="2">
    <location>
        <begin position="381"/>
        <end position="397"/>
    </location>
</feature>
<dbReference type="CDD" id="cd04080">
    <property type="entry name" value="CBM6_cellulase-like"/>
    <property type="match status" value="1"/>
</dbReference>
<evidence type="ECO:0000256" key="1">
    <source>
        <dbReference type="ARBA" id="ARBA00022729"/>
    </source>
</evidence>
<dbReference type="SUPFAM" id="SSF89260">
    <property type="entry name" value="Collagen-binding domain"/>
    <property type="match status" value="1"/>
</dbReference>
<dbReference type="InterPro" id="IPR041342">
    <property type="entry name" value="CBM35"/>
</dbReference>
<sequence>MPKEDSNAGREDGGGSRSTLSRRAVLGLSAAAAASGLGLTVMESEPTAAAPVQVPTVYSYDGSAVVQGGTTELVDGTVAETEPNDERSAANRVPSGGTVSATLDSGEVDWFTFAAAVGDPIRVVLDRESSNGAVALLVYDSDGRNIDFTIVGGDSPTEITHEARTDGMYFTQLVDIHEGSGDYTLSVTAGDGSVETPTETPTATPTETPTTTPTPIEGQSPYGGTARTIPGRIQMEDFDVSEGDPTYYDTTSEQKPWSPDGPVYRDTAVDIEASQDSTNDYSVGYLAAGEWLEYTVDVEPGTYELHLRTASARDSGTVRLSLGGTLLAERALPVTGGWFTWETASLGEHTVESGTRDVLRLDVVEAGMNLNWLEFRRVDSTTETPTTDPTATPTTTPGSDRDFGEQAYGMYGYGGVRE</sequence>
<feature type="region of interest" description="Disordered" evidence="2">
    <location>
        <begin position="379"/>
        <end position="418"/>
    </location>
</feature>
<dbReference type="AlphaFoldDB" id="A0ABD5RHS6"/>
<dbReference type="SUPFAM" id="SSF49785">
    <property type="entry name" value="Galactose-binding domain-like"/>
    <property type="match status" value="1"/>
</dbReference>
<feature type="region of interest" description="Disordered" evidence="2">
    <location>
        <begin position="189"/>
        <end position="223"/>
    </location>
</feature>
<dbReference type="InterPro" id="IPR008979">
    <property type="entry name" value="Galactose-bd-like_sf"/>
</dbReference>